<organism evidence="2 3">
    <name type="scientific">Clostridium yunnanense</name>
    <dbReference type="NCBI Taxonomy" id="2800325"/>
    <lineage>
        <taxon>Bacteria</taxon>
        <taxon>Bacillati</taxon>
        <taxon>Bacillota</taxon>
        <taxon>Clostridia</taxon>
        <taxon>Eubacteriales</taxon>
        <taxon>Clostridiaceae</taxon>
        <taxon>Clostridium</taxon>
    </lineage>
</organism>
<dbReference type="RefSeq" id="WP_200269807.1">
    <property type="nucleotide sequence ID" value="NZ_JAENHN010000037.1"/>
</dbReference>
<name>A0ABS1EQ39_9CLOT</name>
<comment type="caution">
    <text evidence="2">The sequence shown here is derived from an EMBL/GenBank/DDBJ whole genome shotgun (WGS) entry which is preliminary data.</text>
</comment>
<keyword evidence="1" id="KW-1133">Transmembrane helix</keyword>
<dbReference type="EMBL" id="JAENHN010000037">
    <property type="protein sequence ID" value="MBK1811531.1"/>
    <property type="molecule type" value="Genomic_DNA"/>
</dbReference>
<accession>A0ABS1EQ39</accession>
<sequence>MQNVKENNYGSGAVVSFILGIIGLIAWIIPIIGAPITIVGLILGIKKRNSKNKGLAITGIILCIIGLLGTVINASIGAYKGANGTVNRSSNTTSSFNTISKSNLSGQVIFCEKIDNNLNPINSSTTFSAGQVYVKFVTPATFKTTKIKIAIYYENGTTESIVDSKDEQVNQDWNTFAIPIKLTNPGKYKIVLTRLSDSSNDINLGEGEVTIK</sequence>
<feature type="transmembrane region" description="Helical" evidence="1">
    <location>
        <begin position="12"/>
        <end position="43"/>
    </location>
</feature>
<gene>
    <name evidence="2" type="ORF">JHL18_12955</name>
</gene>
<reference evidence="3" key="1">
    <citation type="submission" date="2021-01" db="EMBL/GenBank/DDBJ databases">
        <title>Genome public.</title>
        <authorList>
            <person name="Liu C."/>
            <person name="Sun Q."/>
        </authorList>
    </citation>
    <scope>NUCLEOTIDE SEQUENCE [LARGE SCALE GENOMIC DNA]</scope>
    <source>
        <strain evidence="3">YIM B02505</strain>
    </source>
</reference>
<keyword evidence="1" id="KW-0812">Transmembrane</keyword>
<evidence type="ECO:0000256" key="1">
    <source>
        <dbReference type="SAM" id="Phobius"/>
    </source>
</evidence>
<dbReference type="Proteomes" id="UP000596739">
    <property type="component" value="Unassembled WGS sequence"/>
</dbReference>
<protein>
    <submittedName>
        <fullName evidence="2">DUF4190 domain-containing protein</fullName>
    </submittedName>
</protein>
<feature type="transmembrane region" description="Helical" evidence="1">
    <location>
        <begin position="55"/>
        <end position="79"/>
    </location>
</feature>
<keyword evidence="1" id="KW-0472">Membrane</keyword>
<evidence type="ECO:0000313" key="2">
    <source>
        <dbReference type="EMBL" id="MBK1811531.1"/>
    </source>
</evidence>
<proteinExistence type="predicted"/>
<keyword evidence="3" id="KW-1185">Reference proteome</keyword>
<evidence type="ECO:0000313" key="3">
    <source>
        <dbReference type="Proteomes" id="UP000596739"/>
    </source>
</evidence>